<protein>
    <submittedName>
        <fullName evidence="2">Uncharacterized protein</fullName>
    </submittedName>
</protein>
<dbReference type="EMBL" id="JADBGQ010000008">
    <property type="protein sequence ID" value="KAG5384940.1"/>
    <property type="molecule type" value="Genomic_DNA"/>
</dbReference>
<evidence type="ECO:0000313" key="3">
    <source>
        <dbReference type="Proteomes" id="UP000823674"/>
    </source>
</evidence>
<dbReference type="Proteomes" id="UP000823674">
    <property type="component" value="Chromosome A09"/>
</dbReference>
<sequence>MIGQPMIPHSFNIHHPSQAITQTHTGQRQAYTNQIHTKPNPVPKQDLRLNGSITLYDTLTQHSNLGPGDFVFLLSIGNILSPYHKGQKKELSTDRGPHGIHTKPTHSVLGEKQLVDRRGLGQNPRDALTGLD</sequence>
<feature type="compositionally biased region" description="Basic and acidic residues" evidence="1">
    <location>
        <begin position="88"/>
        <end position="97"/>
    </location>
</feature>
<keyword evidence="3" id="KW-1185">Reference proteome</keyword>
<comment type="caution">
    <text evidence="2">The sequence shown here is derived from an EMBL/GenBank/DDBJ whole genome shotgun (WGS) entry which is preliminary data.</text>
</comment>
<evidence type="ECO:0000256" key="1">
    <source>
        <dbReference type="SAM" id="MobiDB-lite"/>
    </source>
</evidence>
<gene>
    <name evidence="2" type="primary">A09g512900.1_BraROA</name>
    <name evidence="2" type="ORF">IGI04_036410</name>
</gene>
<evidence type="ECO:0000313" key="2">
    <source>
        <dbReference type="EMBL" id="KAG5384940.1"/>
    </source>
</evidence>
<proteinExistence type="predicted"/>
<accession>A0ABQ7LH42</accession>
<feature type="region of interest" description="Disordered" evidence="1">
    <location>
        <begin position="85"/>
        <end position="111"/>
    </location>
</feature>
<name>A0ABQ7LH42_BRACM</name>
<reference evidence="2 3" key="1">
    <citation type="submission" date="2021-03" db="EMBL/GenBank/DDBJ databases">
        <authorList>
            <person name="King G.J."/>
            <person name="Bancroft I."/>
            <person name="Baten A."/>
            <person name="Bloomfield J."/>
            <person name="Borpatragohain P."/>
            <person name="He Z."/>
            <person name="Irish N."/>
            <person name="Irwin J."/>
            <person name="Liu K."/>
            <person name="Mauleon R.P."/>
            <person name="Moore J."/>
            <person name="Morris R."/>
            <person name="Ostergaard L."/>
            <person name="Wang B."/>
            <person name="Wells R."/>
        </authorList>
    </citation>
    <scope>NUCLEOTIDE SEQUENCE [LARGE SCALE GENOMIC DNA]</scope>
    <source>
        <strain evidence="2">R-o-18</strain>
        <tissue evidence="2">Leaf</tissue>
    </source>
</reference>
<organism evidence="2 3">
    <name type="scientific">Brassica rapa subsp. trilocularis</name>
    <dbReference type="NCBI Taxonomy" id="1813537"/>
    <lineage>
        <taxon>Eukaryota</taxon>
        <taxon>Viridiplantae</taxon>
        <taxon>Streptophyta</taxon>
        <taxon>Embryophyta</taxon>
        <taxon>Tracheophyta</taxon>
        <taxon>Spermatophyta</taxon>
        <taxon>Magnoliopsida</taxon>
        <taxon>eudicotyledons</taxon>
        <taxon>Gunneridae</taxon>
        <taxon>Pentapetalae</taxon>
        <taxon>rosids</taxon>
        <taxon>malvids</taxon>
        <taxon>Brassicales</taxon>
        <taxon>Brassicaceae</taxon>
        <taxon>Brassiceae</taxon>
        <taxon>Brassica</taxon>
    </lineage>
</organism>